<name>A0A396JWL4_MEDTR</name>
<evidence type="ECO:0000313" key="2">
    <source>
        <dbReference type="Proteomes" id="UP000265566"/>
    </source>
</evidence>
<evidence type="ECO:0000313" key="1">
    <source>
        <dbReference type="EMBL" id="RHN79097.1"/>
    </source>
</evidence>
<sequence>MDTNEMIINTSNNVSFAVYGCLNIEEGNDYNTPLEVKESNETTYSPNISSSSFEPLSDFSELLVQTSYQIFKSEDICKILTMQSGKQNPDQE</sequence>
<proteinExistence type="predicted"/>
<comment type="caution">
    <text evidence="1">The sequence shown here is derived from an EMBL/GenBank/DDBJ whole genome shotgun (WGS) entry which is preliminary data.</text>
</comment>
<dbReference type="Gramene" id="rna2800">
    <property type="protein sequence ID" value="RHN79097.1"/>
    <property type="gene ID" value="gene2800"/>
</dbReference>
<reference evidence="2" key="1">
    <citation type="journal article" date="2018" name="Nat. Plants">
        <title>Whole-genome landscape of Medicago truncatula symbiotic genes.</title>
        <authorList>
            <person name="Pecrix Y."/>
            <person name="Staton S.E."/>
            <person name="Sallet E."/>
            <person name="Lelandais-Briere C."/>
            <person name="Moreau S."/>
            <person name="Carrere S."/>
            <person name="Blein T."/>
            <person name="Jardinaud M.F."/>
            <person name="Latrasse D."/>
            <person name="Zouine M."/>
            <person name="Zahm M."/>
            <person name="Kreplak J."/>
            <person name="Mayjonade B."/>
            <person name="Satge C."/>
            <person name="Perez M."/>
            <person name="Cauet S."/>
            <person name="Marande W."/>
            <person name="Chantry-Darmon C."/>
            <person name="Lopez-Roques C."/>
            <person name="Bouchez O."/>
            <person name="Berard A."/>
            <person name="Debelle F."/>
            <person name="Munos S."/>
            <person name="Bendahmane A."/>
            <person name="Berges H."/>
            <person name="Niebel A."/>
            <person name="Buitink J."/>
            <person name="Frugier F."/>
            <person name="Benhamed M."/>
            <person name="Crespi M."/>
            <person name="Gouzy J."/>
            <person name="Gamas P."/>
        </authorList>
    </citation>
    <scope>NUCLEOTIDE SEQUENCE [LARGE SCALE GENOMIC DNA]</scope>
    <source>
        <strain evidence="2">cv. Jemalong A17</strain>
    </source>
</reference>
<dbReference type="EMBL" id="PSQE01000001">
    <property type="protein sequence ID" value="RHN79097.1"/>
    <property type="molecule type" value="Genomic_DNA"/>
</dbReference>
<gene>
    <name evidence="1" type="ORF">MtrunA17_Chr1g0173211</name>
</gene>
<dbReference type="AlphaFoldDB" id="A0A396JWL4"/>
<organism evidence="1 2">
    <name type="scientific">Medicago truncatula</name>
    <name type="common">Barrel medic</name>
    <name type="synonym">Medicago tribuloides</name>
    <dbReference type="NCBI Taxonomy" id="3880"/>
    <lineage>
        <taxon>Eukaryota</taxon>
        <taxon>Viridiplantae</taxon>
        <taxon>Streptophyta</taxon>
        <taxon>Embryophyta</taxon>
        <taxon>Tracheophyta</taxon>
        <taxon>Spermatophyta</taxon>
        <taxon>Magnoliopsida</taxon>
        <taxon>eudicotyledons</taxon>
        <taxon>Gunneridae</taxon>
        <taxon>Pentapetalae</taxon>
        <taxon>rosids</taxon>
        <taxon>fabids</taxon>
        <taxon>Fabales</taxon>
        <taxon>Fabaceae</taxon>
        <taxon>Papilionoideae</taxon>
        <taxon>50 kb inversion clade</taxon>
        <taxon>NPAAA clade</taxon>
        <taxon>Hologalegina</taxon>
        <taxon>IRL clade</taxon>
        <taxon>Trifolieae</taxon>
        <taxon>Medicago</taxon>
    </lineage>
</organism>
<dbReference type="Proteomes" id="UP000265566">
    <property type="component" value="Chromosome 1"/>
</dbReference>
<accession>A0A396JWL4</accession>
<protein>
    <submittedName>
        <fullName evidence="1">Uncharacterized protein</fullName>
    </submittedName>
</protein>